<dbReference type="RefSeq" id="WP_145346791.1">
    <property type="nucleotide sequence ID" value="NZ_CP036261.1"/>
</dbReference>
<gene>
    <name evidence="3" type="ORF">EC9_34100</name>
</gene>
<protein>
    <submittedName>
        <fullName evidence="3">Uncharacterized protein</fullName>
    </submittedName>
</protein>
<keyword evidence="4" id="KW-1185">Reference proteome</keyword>
<dbReference type="Proteomes" id="UP000319557">
    <property type="component" value="Chromosome"/>
</dbReference>
<proteinExistence type="predicted"/>
<name>A0A517M2W5_9BACT</name>
<feature type="compositionally biased region" description="Basic and acidic residues" evidence="1">
    <location>
        <begin position="493"/>
        <end position="504"/>
    </location>
</feature>
<dbReference type="AlphaFoldDB" id="A0A517M2W5"/>
<dbReference type="KEGG" id="ruv:EC9_34100"/>
<dbReference type="EMBL" id="CP036261">
    <property type="protein sequence ID" value="QDS89213.1"/>
    <property type="molecule type" value="Genomic_DNA"/>
</dbReference>
<organism evidence="3 4">
    <name type="scientific">Rosistilla ulvae</name>
    <dbReference type="NCBI Taxonomy" id="1930277"/>
    <lineage>
        <taxon>Bacteria</taxon>
        <taxon>Pseudomonadati</taxon>
        <taxon>Planctomycetota</taxon>
        <taxon>Planctomycetia</taxon>
        <taxon>Pirellulales</taxon>
        <taxon>Pirellulaceae</taxon>
        <taxon>Rosistilla</taxon>
    </lineage>
</organism>
<feature type="compositionally biased region" description="Polar residues" evidence="1">
    <location>
        <begin position="354"/>
        <end position="380"/>
    </location>
</feature>
<feature type="signal peptide" evidence="2">
    <location>
        <begin position="1"/>
        <end position="28"/>
    </location>
</feature>
<feature type="compositionally biased region" description="Low complexity" evidence="1">
    <location>
        <begin position="558"/>
        <end position="569"/>
    </location>
</feature>
<evidence type="ECO:0000313" key="4">
    <source>
        <dbReference type="Proteomes" id="UP000319557"/>
    </source>
</evidence>
<sequence length="584" mass="62194" precursor="true">MSTQNKPALAIVVLTAIQCLAIAAPAQAGPLCDWLFGRNRTAYYVPTGTYMPTPQGPTVTAGYLPTTNVAYPPVYNGQQQFGSTATAFPPQGMAVTSYSLPTANQPALPVGAANYSAGYRGGSLNQYVLPPTGTTTAYSPITGPNAGNQNSPLQTAPYYWPNQPRQSFFGSWWPNVGSYFGSGNYYPSNTPYPTNTYTSNYWSSLRVPASGSAGAQMYPPTTAGYPTAAPVTAGYPTAGYPNAAPVTAGYPSYPTNPVVSGSPVTTTPSYSAGFSPHTSYSTNTYNVPVTYYRPIQSVDPRTGQQVTTMQGCRSYQTQVQRVPSYSLGGSAPAPQCSGEPQCPPGSYESKPGYGTNQYAPATNPYNQQVTPPGTPTNRPSFGNAPAQPNYGTPPAAQPNYPAQGTPQGTYPQSTYPQGNNYGAPPQNGNDQTPMQQPQLQTNNNTSLSLPSFPGTGASNSQPGFQYQQQQPSTRLDVKPIPAPAQYQFQYNTTDDRTARREPVPAERGSSNVAQATYKTIQWAVPKSNQRTSVVTVSTQRNELPRLTAPRNTPPQQTAPRYNAPARPAPQGNGGYRDSGWVSGR</sequence>
<dbReference type="OrthoDB" id="292767at2"/>
<feature type="compositionally biased region" description="Polar residues" evidence="1">
    <location>
        <begin position="400"/>
        <end position="449"/>
    </location>
</feature>
<keyword evidence="2" id="KW-0732">Signal</keyword>
<accession>A0A517M2W5</accession>
<evidence type="ECO:0000256" key="1">
    <source>
        <dbReference type="SAM" id="MobiDB-lite"/>
    </source>
</evidence>
<reference evidence="3 4" key="1">
    <citation type="submission" date="2019-02" db="EMBL/GenBank/DDBJ databases">
        <title>Deep-cultivation of Planctomycetes and their phenomic and genomic characterization uncovers novel biology.</title>
        <authorList>
            <person name="Wiegand S."/>
            <person name="Jogler M."/>
            <person name="Boedeker C."/>
            <person name="Pinto D."/>
            <person name="Vollmers J."/>
            <person name="Rivas-Marin E."/>
            <person name="Kohn T."/>
            <person name="Peeters S.H."/>
            <person name="Heuer A."/>
            <person name="Rast P."/>
            <person name="Oberbeckmann S."/>
            <person name="Bunk B."/>
            <person name="Jeske O."/>
            <person name="Meyerdierks A."/>
            <person name="Storesund J.E."/>
            <person name="Kallscheuer N."/>
            <person name="Luecker S."/>
            <person name="Lage O.M."/>
            <person name="Pohl T."/>
            <person name="Merkel B.J."/>
            <person name="Hornburger P."/>
            <person name="Mueller R.-W."/>
            <person name="Bruemmer F."/>
            <person name="Labrenz M."/>
            <person name="Spormann A.M."/>
            <person name="Op den Camp H."/>
            <person name="Overmann J."/>
            <person name="Amann R."/>
            <person name="Jetten M.S.M."/>
            <person name="Mascher T."/>
            <person name="Medema M.H."/>
            <person name="Devos D.P."/>
            <person name="Kaster A.-K."/>
            <person name="Ovreas L."/>
            <person name="Rohde M."/>
            <person name="Galperin M.Y."/>
            <person name="Jogler C."/>
        </authorList>
    </citation>
    <scope>NUCLEOTIDE SEQUENCE [LARGE SCALE GENOMIC DNA]</scope>
    <source>
        <strain evidence="3 4">EC9</strain>
    </source>
</reference>
<feature type="chain" id="PRO_5022010918" evidence="2">
    <location>
        <begin position="29"/>
        <end position="584"/>
    </location>
</feature>
<feature type="compositionally biased region" description="Polar residues" evidence="1">
    <location>
        <begin position="526"/>
        <end position="541"/>
    </location>
</feature>
<evidence type="ECO:0000256" key="2">
    <source>
        <dbReference type="SAM" id="SignalP"/>
    </source>
</evidence>
<evidence type="ECO:0000313" key="3">
    <source>
        <dbReference type="EMBL" id="QDS89213.1"/>
    </source>
</evidence>
<feature type="region of interest" description="Disordered" evidence="1">
    <location>
        <begin position="526"/>
        <end position="584"/>
    </location>
</feature>
<feature type="region of interest" description="Disordered" evidence="1">
    <location>
        <begin position="324"/>
        <end position="512"/>
    </location>
</feature>